<evidence type="ECO:0000256" key="4">
    <source>
        <dbReference type="ARBA" id="ARBA00022496"/>
    </source>
</evidence>
<dbReference type="FunFam" id="3.40.50.1980:FF:000014">
    <property type="entry name" value="Ferrienterobactin-binding periplasmic protein FepB"/>
    <property type="match status" value="1"/>
</dbReference>
<evidence type="ECO:0000259" key="12">
    <source>
        <dbReference type="PROSITE" id="PS50983"/>
    </source>
</evidence>
<dbReference type="PANTHER" id="PTHR30532">
    <property type="entry name" value="IRON III DICITRATE-BINDING PERIPLASMIC PROTEIN"/>
    <property type="match status" value="1"/>
</dbReference>
<keyword evidence="4" id="KW-0410">Iron transport</keyword>
<evidence type="ECO:0000256" key="10">
    <source>
        <dbReference type="ARBA" id="ARBA00071180"/>
    </source>
</evidence>
<gene>
    <name evidence="13" type="ORF">DDT56_18555</name>
</gene>
<keyword evidence="5 11" id="KW-0732">Signal</keyword>
<keyword evidence="8" id="KW-0406">Ion transport</keyword>
<dbReference type="RefSeq" id="WP_136167890.1">
    <property type="nucleotide sequence ID" value="NZ_KZ819089.1"/>
</dbReference>
<dbReference type="CDD" id="cd01146">
    <property type="entry name" value="FhuD"/>
    <property type="match status" value="1"/>
</dbReference>
<evidence type="ECO:0000256" key="11">
    <source>
        <dbReference type="SAM" id="SignalP"/>
    </source>
</evidence>
<comment type="caution">
    <text evidence="13">The sequence shown here is derived from an EMBL/GenBank/DDBJ whole genome shotgun (WGS) entry which is preliminary data.</text>
</comment>
<sequence>MRAEFYFSRWRRVLLPLLALALLSACDEKTTASEAAEPDNAAVSGWPRQIETLDGTLTIKAPPQRVVSTSVTVTGTLLAIDAPVIASSATSPGSRISDSQGFLRQWGNIALERKVKKIYETKPNAEAIANEAPDLIVVAATGGDSALALRQQLSDIAPVLVINYDDKSWQDLALQLGYATGREERAQEVIAQFNSRLNAVKQHLRLPPQPVSAFVWREDGKGANLWTTDSAQGQLLKQLGFELAIVPDSVKGNYSMGKRKDLVQLSGEKMADGLNGNTYLLFSTDGESVEQLLANPFVAHLPAVRDRQVYAMGNDTFRLDYYSASNMLDRLENDFGGH</sequence>
<dbReference type="GO" id="GO:1901678">
    <property type="term" value="P:iron coordination entity transport"/>
    <property type="evidence" value="ECO:0007669"/>
    <property type="project" value="UniProtKB-ARBA"/>
</dbReference>
<keyword evidence="14" id="KW-1185">Reference proteome</keyword>
<dbReference type="NCBIfam" id="NF008200">
    <property type="entry name" value="PRK10957.1"/>
    <property type="match status" value="1"/>
</dbReference>
<evidence type="ECO:0000256" key="3">
    <source>
        <dbReference type="ARBA" id="ARBA00022448"/>
    </source>
</evidence>
<keyword evidence="3" id="KW-0813">Transport</keyword>
<dbReference type="FunFam" id="3.40.50.1980:FF:000009">
    <property type="entry name" value="Iron-enterobactin transporter periplasmic binding protein"/>
    <property type="match status" value="1"/>
</dbReference>
<accession>A0A2U1TR06</accession>
<reference evidence="13 14" key="1">
    <citation type="submission" date="2018-04" db="EMBL/GenBank/DDBJ databases">
        <title>Brenneria corticis sp.nov.</title>
        <authorList>
            <person name="Li Y."/>
        </authorList>
    </citation>
    <scope>NUCLEOTIDE SEQUENCE [LARGE SCALE GENOMIC DNA]</scope>
    <source>
        <strain evidence="13 14">CFCC 11842</strain>
    </source>
</reference>
<evidence type="ECO:0000256" key="8">
    <source>
        <dbReference type="ARBA" id="ARBA00023065"/>
    </source>
</evidence>
<dbReference type="Proteomes" id="UP000296159">
    <property type="component" value="Unassembled WGS sequence"/>
</dbReference>
<dbReference type="EMBL" id="QDKH01000026">
    <property type="protein sequence ID" value="PWC11836.1"/>
    <property type="molecule type" value="Genomic_DNA"/>
</dbReference>
<evidence type="ECO:0000256" key="5">
    <source>
        <dbReference type="ARBA" id="ARBA00022729"/>
    </source>
</evidence>
<organism evidence="13 14">
    <name type="scientific">Brenneria corticis</name>
    <dbReference type="NCBI Taxonomy" id="2173106"/>
    <lineage>
        <taxon>Bacteria</taxon>
        <taxon>Pseudomonadati</taxon>
        <taxon>Pseudomonadota</taxon>
        <taxon>Gammaproteobacteria</taxon>
        <taxon>Enterobacterales</taxon>
        <taxon>Pectobacteriaceae</taxon>
        <taxon>Brenneria</taxon>
    </lineage>
</organism>
<proteinExistence type="inferred from homology"/>
<dbReference type="GO" id="GO:0030288">
    <property type="term" value="C:outer membrane-bounded periplasmic space"/>
    <property type="evidence" value="ECO:0007669"/>
    <property type="project" value="TreeGrafter"/>
</dbReference>
<keyword evidence="7" id="KW-0408">Iron</keyword>
<feature type="signal peptide" evidence="11">
    <location>
        <begin position="1"/>
        <end position="25"/>
    </location>
</feature>
<evidence type="ECO:0000256" key="9">
    <source>
        <dbReference type="ARBA" id="ARBA00065878"/>
    </source>
</evidence>
<evidence type="ECO:0000256" key="1">
    <source>
        <dbReference type="ARBA" id="ARBA00004418"/>
    </source>
</evidence>
<protein>
    <recommendedName>
        <fullName evidence="10">Ferric enterobactin-binding periplasmic protein FepB</fullName>
    </recommendedName>
</protein>
<evidence type="ECO:0000256" key="6">
    <source>
        <dbReference type="ARBA" id="ARBA00022764"/>
    </source>
</evidence>
<feature type="chain" id="PRO_5015507521" description="Ferric enterobactin-binding periplasmic protein FepB" evidence="11">
    <location>
        <begin position="26"/>
        <end position="338"/>
    </location>
</feature>
<name>A0A2U1TR06_9GAMM</name>
<dbReference type="Gene3D" id="3.40.50.1980">
    <property type="entry name" value="Nitrogenase molybdenum iron protein domain"/>
    <property type="match status" value="2"/>
</dbReference>
<keyword evidence="6" id="KW-0574">Periplasm</keyword>
<dbReference type="Pfam" id="PF01497">
    <property type="entry name" value="Peripla_BP_2"/>
    <property type="match status" value="1"/>
</dbReference>
<comment type="subunit">
    <text evidence="9">The complex is composed of two ATP-binding proteins (FepC), two transmembrane proteins (FepD and FepG) and a solute-binding protein (FepB).</text>
</comment>
<dbReference type="SUPFAM" id="SSF53807">
    <property type="entry name" value="Helical backbone' metal receptor"/>
    <property type="match status" value="1"/>
</dbReference>
<dbReference type="InterPro" id="IPR051313">
    <property type="entry name" value="Bact_iron-sidero_bind"/>
</dbReference>
<evidence type="ECO:0000313" key="14">
    <source>
        <dbReference type="Proteomes" id="UP000296159"/>
    </source>
</evidence>
<evidence type="ECO:0000256" key="7">
    <source>
        <dbReference type="ARBA" id="ARBA00023004"/>
    </source>
</evidence>
<dbReference type="AlphaFoldDB" id="A0A2U1TR06"/>
<evidence type="ECO:0000256" key="2">
    <source>
        <dbReference type="ARBA" id="ARBA00008814"/>
    </source>
</evidence>
<feature type="domain" description="Fe/B12 periplasmic-binding" evidence="12">
    <location>
        <begin position="65"/>
        <end position="338"/>
    </location>
</feature>
<evidence type="ECO:0000313" key="13">
    <source>
        <dbReference type="EMBL" id="PWC11836.1"/>
    </source>
</evidence>
<dbReference type="InterPro" id="IPR002491">
    <property type="entry name" value="ABC_transptr_periplasmic_BD"/>
</dbReference>
<comment type="similarity">
    <text evidence="2">Belongs to the bacterial solute-binding protein 8 family.</text>
</comment>
<comment type="subcellular location">
    <subcellularLocation>
        <location evidence="1">Periplasm</location>
    </subcellularLocation>
</comment>
<dbReference type="PANTHER" id="PTHR30532:SF24">
    <property type="entry name" value="FERRIC ENTEROBACTIN-BINDING PERIPLASMIC PROTEIN FEPB"/>
    <property type="match status" value="1"/>
</dbReference>
<dbReference type="PROSITE" id="PS51257">
    <property type="entry name" value="PROKAR_LIPOPROTEIN"/>
    <property type="match status" value="1"/>
</dbReference>
<dbReference type="PROSITE" id="PS50983">
    <property type="entry name" value="FE_B12_PBP"/>
    <property type="match status" value="1"/>
</dbReference>